<evidence type="ECO:0000256" key="8">
    <source>
        <dbReference type="SAM" id="Phobius"/>
    </source>
</evidence>
<dbReference type="Pfam" id="PF13967">
    <property type="entry name" value="RSN1_TM"/>
    <property type="match status" value="1"/>
</dbReference>
<evidence type="ECO:0000259" key="11">
    <source>
        <dbReference type="Pfam" id="PF13967"/>
    </source>
</evidence>
<dbReference type="EMBL" id="KN846951">
    <property type="protein sequence ID" value="KIV87646.1"/>
    <property type="molecule type" value="Genomic_DNA"/>
</dbReference>
<dbReference type="InterPro" id="IPR032880">
    <property type="entry name" value="CSC1/OSCA1-like_N"/>
</dbReference>
<feature type="transmembrane region" description="Helical" evidence="8">
    <location>
        <begin position="417"/>
        <end position="443"/>
    </location>
</feature>
<evidence type="ECO:0000256" key="1">
    <source>
        <dbReference type="ARBA" id="ARBA00004141"/>
    </source>
</evidence>
<dbReference type="PANTHER" id="PTHR13018">
    <property type="entry name" value="PROBABLE MEMBRANE PROTEIN DUF221-RELATED"/>
    <property type="match status" value="1"/>
</dbReference>
<feature type="region of interest" description="Disordered" evidence="7">
    <location>
        <begin position="12"/>
        <end position="34"/>
    </location>
</feature>
<feature type="transmembrane region" description="Helical" evidence="8">
    <location>
        <begin position="123"/>
        <end position="145"/>
    </location>
</feature>
<feature type="domain" description="CSC1/OSCA1-like cytosolic" evidence="12">
    <location>
        <begin position="209"/>
        <end position="404"/>
    </location>
</feature>
<reference evidence="13 14" key="1">
    <citation type="submission" date="2015-01" db="EMBL/GenBank/DDBJ databases">
        <title>The Genome Sequence of Exophiala sideris CBS121828.</title>
        <authorList>
            <consortium name="The Broad Institute Genomics Platform"/>
            <person name="Cuomo C."/>
            <person name="de Hoog S."/>
            <person name="Gorbushina A."/>
            <person name="Stielow B."/>
            <person name="Teixiera M."/>
            <person name="Abouelleil A."/>
            <person name="Chapman S.B."/>
            <person name="Priest M."/>
            <person name="Young S.K."/>
            <person name="Wortman J."/>
            <person name="Nusbaum C."/>
            <person name="Birren B."/>
        </authorList>
    </citation>
    <scope>NUCLEOTIDE SEQUENCE [LARGE SCALE GENOMIC DNA]</scope>
    <source>
        <strain evidence="13 14">CBS 121828</strain>
    </source>
</reference>
<feature type="transmembrane region" description="Helical" evidence="8">
    <location>
        <begin position="606"/>
        <end position="625"/>
    </location>
</feature>
<feature type="domain" description="CSC1/OSCA1-like 7TM region" evidence="9">
    <location>
        <begin position="415"/>
        <end position="688"/>
    </location>
</feature>
<organism evidence="13 14">
    <name type="scientific">Exophiala sideris</name>
    <dbReference type="NCBI Taxonomy" id="1016849"/>
    <lineage>
        <taxon>Eukaryota</taxon>
        <taxon>Fungi</taxon>
        <taxon>Dikarya</taxon>
        <taxon>Ascomycota</taxon>
        <taxon>Pezizomycotina</taxon>
        <taxon>Eurotiomycetes</taxon>
        <taxon>Chaetothyriomycetidae</taxon>
        <taxon>Chaetothyriales</taxon>
        <taxon>Herpotrichiellaceae</taxon>
        <taxon>Exophiala</taxon>
    </lineage>
</organism>
<feature type="domain" description="10TM putative phosphate transporter extracellular tail" evidence="10">
    <location>
        <begin position="785"/>
        <end position="879"/>
    </location>
</feature>
<feature type="transmembrane region" description="Helical" evidence="8">
    <location>
        <begin position="556"/>
        <end position="585"/>
    </location>
</feature>
<evidence type="ECO:0000256" key="6">
    <source>
        <dbReference type="ARBA" id="ARBA00023136"/>
    </source>
</evidence>
<dbReference type="InterPro" id="IPR003864">
    <property type="entry name" value="CSC1/OSCA1-like_7TM"/>
</dbReference>
<feature type="transmembrane region" description="Helical" evidence="8">
    <location>
        <begin position="510"/>
        <end position="536"/>
    </location>
</feature>
<dbReference type="HOGENOM" id="CLU_002458_2_1_1"/>
<keyword evidence="5 8" id="KW-1133">Transmembrane helix</keyword>
<dbReference type="Pfam" id="PF02714">
    <property type="entry name" value="RSN1_7TM"/>
    <property type="match status" value="1"/>
</dbReference>
<name>A0A0D1XHJ4_9EURO</name>
<protein>
    <recommendedName>
        <fullName evidence="15">DUF221 domain-containing protein</fullName>
    </recommendedName>
</protein>
<keyword evidence="3" id="KW-0813">Transport</keyword>
<feature type="transmembrane region" description="Helical" evidence="8">
    <location>
        <begin position="696"/>
        <end position="718"/>
    </location>
</feature>
<dbReference type="Pfam" id="PF12621">
    <property type="entry name" value="PHM7_ext"/>
    <property type="match status" value="1"/>
</dbReference>
<keyword evidence="6 8" id="KW-0472">Membrane</keyword>
<evidence type="ECO:0000259" key="12">
    <source>
        <dbReference type="Pfam" id="PF14703"/>
    </source>
</evidence>
<dbReference type="GO" id="GO:0005886">
    <property type="term" value="C:plasma membrane"/>
    <property type="evidence" value="ECO:0007669"/>
    <property type="project" value="TreeGrafter"/>
</dbReference>
<feature type="transmembrane region" description="Helical" evidence="8">
    <location>
        <begin position="463"/>
        <end position="489"/>
    </location>
</feature>
<keyword evidence="4 8" id="KW-0812">Transmembrane</keyword>
<evidence type="ECO:0000259" key="10">
    <source>
        <dbReference type="Pfam" id="PF12621"/>
    </source>
</evidence>
<evidence type="ECO:0000259" key="9">
    <source>
        <dbReference type="Pfam" id="PF02714"/>
    </source>
</evidence>
<feature type="transmembrane region" description="Helical" evidence="8">
    <location>
        <begin position="669"/>
        <end position="690"/>
    </location>
</feature>
<evidence type="ECO:0000256" key="2">
    <source>
        <dbReference type="ARBA" id="ARBA00007779"/>
    </source>
</evidence>
<evidence type="ECO:0000313" key="14">
    <source>
        <dbReference type="Proteomes" id="UP000053599"/>
    </source>
</evidence>
<evidence type="ECO:0000256" key="3">
    <source>
        <dbReference type="ARBA" id="ARBA00022448"/>
    </source>
</evidence>
<dbReference type="Proteomes" id="UP000053599">
    <property type="component" value="Unassembled WGS sequence"/>
</dbReference>
<dbReference type="OrthoDB" id="1076608at2759"/>
<gene>
    <name evidence="13" type="ORF">PV11_03178</name>
</gene>
<evidence type="ECO:0008006" key="15">
    <source>
        <dbReference type="Google" id="ProtNLM"/>
    </source>
</evidence>
<dbReference type="Pfam" id="PF14703">
    <property type="entry name" value="PHM7_cyt"/>
    <property type="match status" value="1"/>
</dbReference>
<sequence>MEAFHNILRIRAQAPDTNPNDDQNVGSSRSGSPSLSGLISTLVPTLLIACAYFALFLLLRAKFPRQYAPRTYLGALRPQERTPAPPNTLFGWIPFMRKLPDEYVLQHNSLDGYFLLRYLKMSIIICFVGCCITWPILFPINATGGGGQSQLNLLSFSNVTNKNRYYAHVFVAWLFIGFIFFLVTRELIYYINLRQAYLLSPLYASRISSRTVLFQSVPIEYTNEAKIRRMFGGELKSVWIVSDAKHLEDMVKDRYKACIKLETAETKLIKLANNARLKSIKGQPADAQQLPVAADEEYDSESGAAAARWVRPKDRPTHRLKPVIGKKVDTINWCREEIARLNPLIDAEQEKYRAGELKPRNAVFVEFWNQTQAQGAFQMVAHHQALHMSPRVVGLSPEEVVWSNLGITWKTRTLRNVFSLGFVTALIIFWSIPVAVVGSISQISYLTEVAPFLKFILNCPKVILGVITNLLPTIMLSLLISLVPTIMRFMGKLAGKPTLSLIELRCHESFFWFQIVQVFLVTTMTSAASAAVPQVINNPGSITTILAENLPLSSNFYISYFILQGLVFSSGQLLQIIGLILFNLLSKFLDKTPRKMYARWSSLSSVGWGSVFPVLEMMTVISITYAPIAPLMMGFATLGLGLFYFAYRYNLLFVDSSVIDTKGLVYSKALQHTLVGCYLAVICLIGLLAIRAAAGPLVLMIIFLVFMILYHISLTSAVDPLLHYLPRSLESEEAALLQTESSGASTSKAHGKDNLFEKNGVEELTSTKRTMPPNGNTYVSMFKRFLRPDVYASYAVLRKLVPQDYAEIRYSPEVERDAYQDPAVSAIAPLLWVPRDEMGVSRQECWHTNKVTPMTDEGASFNEKGKIVWDEEETSGRPPIFEEKIYY</sequence>
<feature type="domain" description="CSC1/OSCA1-like N-terminal transmembrane" evidence="11">
    <location>
        <begin position="38"/>
        <end position="186"/>
    </location>
</feature>
<dbReference type="InterPro" id="IPR027815">
    <property type="entry name" value="CSC1/OSCA1-like_cyt"/>
</dbReference>
<feature type="transmembrane region" description="Helical" evidence="8">
    <location>
        <begin position="165"/>
        <end position="184"/>
    </location>
</feature>
<evidence type="ECO:0000313" key="13">
    <source>
        <dbReference type="EMBL" id="KIV87646.1"/>
    </source>
</evidence>
<dbReference type="PANTHER" id="PTHR13018:SF26">
    <property type="entry name" value="DOMAIN PROTEIN, PUTATIVE (AFU_ORTHOLOGUE AFUA_5G10920)-RELATED"/>
    <property type="match status" value="1"/>
</dbReference>
<comment type="similarity">
    <text evidence="2">Belongs to the CSC1 (TC 1.A.17) family.</text>
</comment>
<accession>A0A0D1XHJ4</accession>
<evidence type="ECO:0000256" key="5">
    <source>
        <dbReference type="ARBA" id="ARBA00022989"/>
    </source>
</evidence>
<feature type="transmembrane region" description="Helical" evidence="8">
    <location>
        <begin position="38"/>
        <end position="59"/>
    </location>
</feature>
<dbReference type="AlphaFoldDB" id="A0A0D1XHJ4"/>
<feature type="compositionally biased region" description="Polar residues" evidence="7">
    <location>
        <begin position="15"/>
        <end position="25"/>
    </location>
</feature>
<dbReference type="InterPro" id="IPR045122">
    <property type="entry name" value="Csc1-like"/>
</dbReference>
<evidence type="ECO:0000256" key="7">
    <source>
        <dbReference type="SAM" id="MobiDB-lite"/>
    </source>
</evidence>
<dbReference type="GO" id="GO:0005227">
    <property type="term" value="F:calcium-activated cation channel activity"/>
    <property type="evidence" value="ECO:0007669"/>
    <property type="project" value="InterPro"/>
</dbReference>
<feature type="transmembrane region" description="Helical" evidence="8">
    <location>
        <begin position="631"/>
        <end position="649"/>
    </location>
</feature>
<comment type="subcellular location">
    <subcellularLocation>
        <location evidence="1">Membrane</location>
        <topology evidence="1">Multi-pass membrane protein</topology>
    </subcellularLocation>
</comment>
<dbReference type="InterPro" id="IPR022257">
    <property type="entry name" value="PHM7_ext"/>
</dbReference>
<proteinExistence type="inferred from homology"/>
<evidence type="ECO:0000256" key="4">
    <source>
        <dbReference type="ARBA" id="ARBA00022692"/>
    </source>
</evidence>